<evidence type="ECO:0000256" key="2">
    <source>
        <dbReference type="ARBA" id="ARBA00011322"/>
    </source>
</evidence>
<feature type="domain" description="Rad50/SbcC-type AAA" evidence="5">
    <location>
        <begin position="6"/>
        <end position="209"/>
    </location>
</feature>
<dbReference type="InterPro" id="IPR038729">
    <property type="entry name" value="Rad50/SbcC_AAA"/>
</dbReference>
<protein>
    <recommendedName>
        <fullName evidence="3">Nuclease SbcCD subunit C</fullName>
    </recommendedName>
</protein>
<dbReference type="SUPFAM" id="SSF52540">
    <property type="entry name" value="P-loop containing nucleoside triphosphate hydrolases"/>
    <property type="match status" value="1"/>
</dbReference>
<dbReference type="PANTHER" id="PTHR32114:SF2">
    <property type="entry name" value="ABC TRANSPORTER ABCH.3"/>
    <property type="match status" value="1"/>
</dbReference>
<evidence type="ECO:0000256" key="1">
    <source>
        <dbReference type="ARBA" id="ARBA00006930"/>
    </source>
</evidence>
<feature type="coiled-coil region" evidence="4">
    <location>
        <begin position="572"/>
        <end position="663"/>
    </location>
</feature>
<dbReference type="GO" id="GO:0004527">
    <property type="term" value="F:exonuclease activity"/>
    <property type="evidence" value="ECO:0007669"/>
    <property type="project" value="UniProtKB-KW"/>
</dbReference>
<dbReference type="InterPro" id="IPR027417">
    <property type="entry name" value="P-loop_NTPase"/>
</dbReference>
<dbReference type="EMBL" id="FOKA01000006">
    <property type="protein sequence ID" value="SFB05408.1"/>
    <property type="molecule type" value="Genomic_DNA"/>
</dbReference>
<keyword evidence="6" id="KW-0540">Nuclease</keyword>
<dbReference type="Gene3D" id="3.40.50.300">
    <property type="entry name" value="P-loop containing nucleotide triphosphate hydrolases"/>
    <property type="match status" value="2"/>
</dbReference>
<evidence type="ECO:0000259" key="5">
    <source>
        <dbReference type="Pfam" id="PF13476"/>
    </source>
</evidence>
<dbReference type="Proteomes" id="UP000199012">
    <property type="component" value="Unassembled WGS sequence"/>
</dbReference>
<sequence>MHLRTLTLQALGPFRGRHIVDLAALGASGLFLLEGPTGAGKSTLIDAVVFALYGKVASADASDERLRCTLAADDVETVVDLVFEVEAGLFRVRRTPAYDRAKKRGTGSVRQQASVRLWRLTPDDPEGTLVASRLDEAGAEILRVVGLDRAQFVQTMVLPQGEFARFLRADPEERRGLLQTIFGTEVYERLQARLVELRREADRATEEARNRVTGALARTVGAAGLDEGAATALAAALEEAGPTTGAVLALTAPLAAVAAGLAEDAAAAGEAAAVAGDVLSGVEEALHAAERTVVLVRRRTDLLGQRSALQAEEPAVQVRRGLLVASRTAGPVRGPLSAADRARTERTAAAKALEAACDAAPAALLTALGGATAGGGTGTGTGGEHAGGAGSAGVTLGVLAEREAQARAVLARLERPVALEAGLEARRRGVREARAEVDDASAVAAAVAVALAARPEGRAALEEAREALADAPAALVRAEGAVAEAEALARGVLAAAAAAEEVGAAQDAVTRCAGAAGVAVAAEAEARTRRVAGLAGELAQDLVPGTPCAVCGGREHPLPAPLAPDHVTEEDVERLTAARERAEARLSAAAARLAEVTALADAAHAAVGGATADDAREVLAAARAALEAAEADRTALLRAEADLREHDARTERLRAEAQEAAGRRAEAEAGLVVLVGALEADEAEVRAARDGHPTVAARHSAAAAEVDVLVELLEAVRAHAEADRTAARCEADLAAALLAAGHGDEAACRAALLEPEEEERLDAQVRAHEARLAAVTAALADPELAAVADLSADALPDLTLLTAARAEARSRARDAAGRAQAAADRVEALRRHADALTAAAADLDAAVAAAAPVQRLAALASGTGRDNATGLSLATYVLGRRFEDVVAAANERLAVMSDGRYALARSEEREDVRTRRTGLAMKVLDHRTGASRDPRTLSGGETFYVSLCLALGLADVVSAEAGGIRLGTLFVDEGFGSLDPGTLEGVLAELGRLRAGGRTVGVVSHVEALKQAVADRIEVRPCGDGSSTLRVLAG</sequence>
<keyword evidence="6" id="KW-0378">Hydrolase</keyword>
<proteinExistence type="inferred from homology"/>
<dbReference type="Pfam" id="PF13476">
    <property type="entry name" value="AAA_23"/>
    <property type="match status" value="1"/>
</dbReference>
<dbReference type="OrthoDB" id="9795626at2"/>
<evidence type="ECO:0000256" key="3">
    <source>
        <dbReference type="ARBA" id="ARBA00013368"/>
    </source>
</evidence>
<name>A0A1I0XZ27_9CELL</name>
<keyword evidence="7" id="KW-1185">Reference proteome</keyword>
<dbReference type="GO" id="GO:0006302">
    <property type="term" value="P:double-strand break repair"/>
    <property type="evidence" value="ECO:0007669"/>
    <property type="project" value="InterPro"/>
</dbReference>
<evidence type="ECO:0000313" key="7">
    <source>
        <dbReference type="Proteomes" id="UP000199012"/>
    </source>
</evidence>
<dbReference type="RefSeq" id="WP_090032185.1">
    <property type="nucleotide sequence ID" value="NZ_BONM01000006.1"/>
</dbReference>
<keyword evidence="6" id="KW-0269">Exonuclease</keyword>
<keyword evidence="4" id="KW-0175">Coiled coil</keyword>
<comment type="similarity">
    <text evidence="1">Belongs to the SMC family. SbcC subfamily.</text>
</comment>
<evidence type="ECO:0000256" key="4">
    <source>
        <dbReference type="SAM" id="Coils"/>
    </source>
</evidence>
<dbReference type="AlphaFoldDB" id="A0A1I0XZ27"/>
<comment type="subunit">
    <text evidence="2">Heterodimer of SbcC and SbcD.</text>
</comment>
<reference evidence="6 7" key="1">
    <citation type="submission" date="2016-10" db="EMBL/GenBank/DDBJ databases">
        <authorList>
            <person name="de Groot N.N."/>
        </authorList>
    </citation>
    <scope>NUCLEOTIDE SEQUENCE [LARGE SCALE GENOMIC DNA]</scope>
    <source>
        <strain evidence="6 7">CGMCC 4.6945</strain>
    </source>
</reference>
<accession>A0A1I0XZ27</accession>
<organism evidence="6 7">
    <name type="scientific">Cellulomonas marina</name>
    <dbReference type="NCBI Taxonomy" id="988821"/>
    <lineage>
        <taxon>Bacteria</taxon>
        <taxon>Bacillati</taxon>
        <taxon>Actinomycetota</taxon>
        <taxon>Actinomycetes</taxon>
        <taxon>Micrococcales</taxon>
        <taxon>Cellulomonadaceae</taxon>
        <taxon>Cellulomonas</taxon>
    </lineage>
</organism>
<dbReference type="GO" id="GO:0016887">
    <property type="term" value="F:ATP hydrolysis activity"/>
    <property type="evidence" value="ECO:0007669"/>
    <property type="project" value="InterPro"/>
</dbReference>
<dbReference type="STRING" id="988821.SAMN05421867_10629"/>
<evidence type="ECO:0000313" key="6">
    <source>
        <dbReference type="EMBL" id="SFB05408.1"/>
    </source>
</evidence>
<dbReference type="PANTHER" id="PTHR32114">
    <property type="entry name" value="ABC TRANSPORTER ABCH.3"/>
    <property type="match status" value="1"/>
</dbReference>
<gene>
    <name evidence="6" type="ORF">SAMN05421867_10629</name>
</gene>